<reference evidence="1 2" key="1">
    <citation type="journal article" date="2019" name="Nat. Ecol. Evol.">
        <title>Megaphylogeny resolves global patterns of mushroom evolution.</title>
        <authorList>
            <person name="Varga T."/>
            <person name="Krizsan K."/>
            <person name="Foldi C."/>
            <person name="Dima B."/>
            <person name="Sanchez-Garcia M."/>
            <person name="Sanchez-Ramirez S."/>
            <person name="Szollosi G.J."/>
            <person name="Szarkandi J.G."/>
            <person name="Papp V."/>
            <person name="Albert L."/>
            <person name="Andreopoulos W."/>
            <person name="Angelini C."/>
            <person name="Antonin V."/>
            <person name="Barry K.W."/>
            <person name="Bougher N.L."/>
            <person name="Buchanan P."/>
            <person name="Buyck B."/>
            <person name="Bense V."/>
            <person name="Catcheside P."/>
            <person name="Chovatia M."/>
            <person name="Cooper J."/>
            <person name="Damon W."/>
            <person name="Desjardin D."/>
            <person name="Finy P."/>
            <person name="Geml J."/>
            <person name="Haridas S."/>
            <person name="Hughes K."/>
            <person name="Justo A."/>
            <person name="Karasinski D."/>
            <person name="Kautmanova I."/>
            <person name="Kiss B."/>
            <person name="Kocsube S."/>
            <person name="Kotiranta H."/>
            <person name="LaButti K.M."/>
            <person name="Lechner B.E."/>
            <person name="Liimatainen K."/>
            <person name="Lipzen A."/>
            <person name="Lukacs Z."/>
            <person name="Mihaltcheva S."/>
            <person name="Morgado L.N."/>
            <person name="Niskanen T."/>
            <person name="Noordeloos M.E."/>
            <person name="Ohm R.A."/>
            <person name="Ortiz-Santana B."/>
            <person name="Ovrebo C."/>
            <person name="Racz N."/>
            <person name="Riley R."/>
            <person name="Savchenko A."/>
            <person name="Shiryaev A."/>
            <person name="Soop K."/>
            <person name="Spirin V."/>
            <person name="Szebenyi C."/>
            <person name="Tomsovsky M."/>
            <person name="Tulloss R.E."/>
            <person name="Uehling J."/>
            <person name="Grigoriev I.V."/>
            <person name="Vagvolgyi C."/>
            <person name="Papp T."/>
            <person name="Martin F.M."/>
            <person name="Miettinen O."/>
            <person name="Hibbett D.S."/>
            <person name="Nagy L.G."/>
        </authorList>
    </citation>
    <scope>NUCLEOTIDE SEQUENCE [LARGE SCALE GENOMIC DNA]</scope>
    <source>
        <strain evidence="1 2">FP101781</strain>
    </source>
</reference>
<comment type="caution">
    <text evidence="1">The sequence shown here is derived from an EMBL/GenBank/DDBJ whole genome shotgun (WGS) entry which is preliminary data.</text>
</comment>
<gene>
    <name evidence="1" type="ORF">FA13DRAFT_1728724</name>
</gene>
<protein>
    <submittedName>
        <fullName evidence="1">Uncharacterized protein</fullName>
    </submittedName>
</protein>
<dbReference type="AlphaFoldDB" id="A0A4Y7TMZ9"/>
<sequence>MDPLRVRIVAVLETRISDTGLSVSYGTGNVCCSFVCAPSATFITVGATAVAA</sequence>
<name>A0A4Y7TMZ9_COPMI</name>
<dbReference type="Proteomes" id="UP000298030">
    <property type="component" value="Unassembled WGS sequence"/>
</dbReference>
<evidence type="ECO:0000313" key="2">
    <source>
        <dbReference type="Proteomes" id="UP000298030"/>
    </source>
</evidence>
<evidence type="ECO:0000313" key="1">
    <source>
        <dbReference type="EMBL" id="TEB34932.1"/>
    </source>
</evidence>
<dbReference type="EMBL" id="QPFP01000008">
    <property type="protein sequence ID" value="TEB34932.1"/>
    <property type="molecule type" value="Genomic_DNA"/>
</dbReference>
<accession>A0A4Y7TMZ9</accession>
<keyword evidence="2" id="KW-1185">Reference proteome</keyword>
<organism evidence="1 2">
    <name type="scientific">Coprinellus micaceus</name>
    <name type="common">Glistening ink-cap mushroom</name>
    <name type="synonym">Coprinus micaceus</name>
    <dbReference type="NCBI Taxonomy" id="71717"/>
    <lineage>
        <taxon>Eukaryota</taxon>
        <taxon>Fungi</taxon>
        <taxon>Dikarya</taxon>
        <taxon>Basidiomycota</taxon>
        <taxon>Agaricomycotina</taxon>
        <taxon>Agaricomycetes</taxon>
        <taxon>Agaricomycetidae</taxon>
        <taxon>Agaricales</taxon>
        <taxon>Agaricineae</taxon>
        <taxon>Psathyrellaceae</taxon>
        <taxon>Coprinellus</taxon>
    </lineage>
</organism>
<proteinExistence type="predicted"/>